<evidence type="ECO:0000313" key="3">
    <source>
        <dbReference type="Proteomes" id="UP001597319"/>
    </source>
</evidence>
<dbReference type="PANTHER" id="PTHR43130">
    <property type="entry name" value="ARAC-FAMILY TRANSCRIPTIONAL REGULATOR"/>
    <property type="match status" value="1"/>
</dbReference>
<gene>
    <name evidence="2" type="ORF">ACFSR1_21635</name>
</gene>
<sequence>MKHLLFILVSILIIGCSEKEEKKPLTNQEEQIKIIEEEKTFPTLETNRYNVAFLIMDGTYNTEFTAPFDIFQHTQYRKNIKQMNVFTVANTDDPITSFEGVKIIPDYNYLKDTLPKIDILVIPSAEHHLDTDLKDTAMIDFVTKVDQTATYMTSHCDGAFVLAKAGLLNQVVSTTFPSDIDKMRDMFPDLDIRKEVLFVHDGKYITSAGGAKSFEAALYLCEHLYGVEIARSLAKGLVIDWNLKEVPHLVISK</sequence>
<organism evidence="2 3">
    <name type="scientific">Aquimarina rubra</name>
    <dbReference type="NCBI Taxonomy" id="1920033"/>
    <lineage>
        <taxon>Bacteria</taxon>
        <taxon>Pseudomonadati</taxon>
        <taxon>Bacteroidota</taxon>
        <taxon>Flavobacteriia</taxon>
        <taxon>Flavobacteriales</taxon>
        <taxon>Flavobacteriaceae</taxon>
        <taxon>Aquimarina</taxon>
    </lineage>
</organism>
<dbReference type="SUPFAM" id="SSF52317">
    <property type="entry name" value="Class I glutamine amidotransferase-like"/>
    <property type="match status" value="1"/>
</dbReference>
<keyword evidence="3" id="KW-1185">Reference proteome</keyword>
<evidence type="ECO:0000259" key="1">
    <source>
        <dbReference type="Pfam" id="PF01965"/>
    </source>
</evidence>
<dbReference type="PROSITE" id="PS51257">
    <property type="entry name" value="PROKAR_LIPOPROTEIN"/>
    <property type="match status" value="1"/>
</dbReference>
<dbReference type="Pfam" id="PF01965">
    <property type="entry name" value="DJ-1_PfpI"/>
    <property type="match status" value="1"/>
</dbReference>
<name>A0ABW5LM88_9FLAO</name>
<feature type="domain" description="DJ-1/PfpI" evidence="1">
    <location>
        <begin position="51"/>
        <end position="220"/>
    </location>
</feature>
<dbReference type="InterPro" id="IPR002818">
    <property type="entry name" value="DJ-1/PfpI"/>
</dbReference>
<proteinExistence type="predicted"/>
<evidence type="ECO:0000313" key="2">
    <source>
        <dbReference type="EMBL" id="MFD2565294.1"/>
    </source>
</evidence>
<dbReference type="Proteomes" id="UP001597319">
    <property type="component" value="Unassembled WGS sequence"/>
</dbReference>
<comment type="caution">
    <text evidence="2">The sequence shown here is derived from an EMBL/GenBank/DDBJ whole genome shotgun (WGS) entry which is preliminary data.</text>
</comment>
<dbReference type="InterPro" id="IPR029062">
    <property type="entry name" value="Class_I_gatase-like"/>
</dbReference>
<reference evidence="3" key="1">
    <citation type="journal article" date="2019" name="Int. J. Syst. Evol. Microbiol.">
        <title>The Global Catalogue of Microorganisms (GCM) 10K type strain sequencing project: providing services to taxonomists for standard genome sequencing and annotation.</title>
        <authorList>
            <consortium name="The Broad Institute Genomics Platform"/>
            <consortium name="The Broad Institute Genome Sequencing Center for Infectious Disease"/>
            <person name="Wu L."/>
            <person name="Ma J."/>
        </authorList>
    </citation>
    <scope>NUCLEOTIDE SEQUENCE [LARGE SCALE GENOMIC DNA]</scope>
    <source>
        <strain evidence="3">KCTC 52274</strain>
    </source>
</reference>
<dbReference type="InterPro" id="IPR052158">
    <property type="entry name" value="INH-QAR"/>
</dbReference>
<protein>
    <submittedName>
        <fullName evidence="2">DJ-1/PfpI family protein</fullName>
    </submittedName>
</protein>
<accession>A0ABW5LM88</accession>
<dbReference type="RefSeq" id="WP_378295116.1">
    <property type="nucleotide sequence ID" value="NZ_JBHULE010000035.1"/>
</dbReference>
<dbReference type="Gene3D" id="3.40.50.880">
    <property type="match status" value="1"/>
</dbReference>
<dbReference type="EMBL" id="JBHULE010000035">
    <property type="protein sequence ID" value="MFD2565294.1"/>
    <property type="molecule type" value="Genomic_DNA"/>
</dbReference>
<dbReference type="PANTHER" id="PTHR43130:SF14">
    <property type="entry name" value="DJ-1_PFPI DOMAIN-CONTAINING PROTEIN"/>
    <property type="match status" value="1"/>
</dbReference>